<evidence type="ECO:0000313" key="8">
    <source>
        <dbReference type="Proteomes" id="UP000266262"/>
    </source>
</evidence>
<evidence type="ECO:0000256" key="1">
    <source>
        <dbReference type="ARBA" id="ARBA00008694"/>
    </source>
</evidence>
<dbReference type="FunFam" id="3.40.630.30:FF:000064">
    <property type="entry name" value="GNAT family acetyltransferase"/>
    <property type="match status" value="1"/>
</dbReference>
<dbReference type="OrthoDB" id="9792929at2"/>
<evidence type="ECO:0000256" key="2">
    <source>
        <dbReference type="ARBA" id="ARBA00022679"/>
    </source>
</evidence>
<name>A0A1B3WE65_9FIRM</name>
<dbReference type="GO" id="GO:0008080">
    <property type="term" value="F:N-acetyltransferase activity"/>
    <property type="evidence" value="ECO:0007669"/>
    <property type="project" value="TreeGrafter"/>
</dbReference>
<dbReference type="Gene3D" id="3.40.630.30">
    <property type="match status" value="1"/>
</dbReference>
<comment type="similarity">
    <text evidence="1">Belongs to the acetyltransferase family.</text>
</comment>
<dbReference type="PANTHER" id="PTHR10545">
    <property type="entry name" value="DIAMINE N-ACETYLTRANSFERASE"/>
    <property type="match status" value="1"/>
</dbReference>
<evidence type="ECO:0000256" key="3">
    <source>
        <dbReference type="ARBA" id="ARBA00023315"/>
    </source>
</evidence>
<evidence type="ECO:0000313" key="5">
    <source>
        <dbReference type="EMBL" id="AOH39241.1"/>
    </source>
</evidence>
<protein>
    <submittedName>
        <fullName evidence="5">Diamine acetyltransferase</fullName>
    </submittedName>
    <submittedName>
        <fullName evidence="6">GNAT family N-acetyltransferase</fullName>
    </submittedName>
</protein>
<dbReference type="CDD" id="cd04301">
    <property type="entry name" value="NAT_SF"/>
    <property type="match status" value="1"/>
</dbReference>
<keyword evidence="2 5" id="KW-0808">Transferase</keyword>
<dbReference type="InterPro" id="IPR000182">
    <property type="entry name" value="GNAT_dom"/>
</dbReference>
<organism evidence="5 7">
    <name type="scientific">Dialister pneumosintes</name>
    <dbReference type="NCBI Taxonomy" id="39950"/>
    <lineage>
        <taxon>Bacteria</taxon>
        <taxon>Bacillati</taxon>
        <taxon>Bacillota</taxon>
        <taxon>Negativicutes</taxon>
        <taxon>Veillonellales</taxon>
        <taxon>Veillonellaceae</taxon>
        <taxon>Dialister</taxon>
    </lineage>
</organism>
<gene>
    <name evidence="5" type="ORF">BCB69_04265</name>
    <name evidence="6" type="ORF">DX915_05140</name>
</gene>
<dbReference type="EMBL" id="CP017037">
    <property type="protein sequence ID" value="AOH39241.1"/>
    <property type="molecule type" value="Genomic_DNA"/>
</dbReference>
<accession>A0A1B3WE65</accession>
<keyword evidence="3" id="KW-0012">Acyltransferase</keyword>
<dbReference type="KEGG" id="dpn:BCB69_04265"/>
<feature type="domain" description="N-acetyltransferase" evidence="4">
    <location>
        <begin position="3"/>
        <end position="152"/>
    </location>
</feature>
<dbReference type="RefSeq" id="WP_022513097.1">
    <property type="nucleotide sequence ID" value="NZ_CP017037.1"/>
</dbReference>
<dbReference type="Proteomes" id="UP000266262">
    <property type="component" value="Unassembled WGS sequence"/>
</dbReference>
<dbReference type="SUPFAM" id="SSF55729">
    <property type="entry name" value="Acyl-CoA N-acyltransferases (Nat)"/>
    <property type="match status" value="1"/>
</dbReference>
<dbReference type="InterPro" id="IPR051016">
    <property type="entry name" value="Diverse_Substrate_AcTransf"/>
</dbReference>
<reference evidence="6 8" key="3">
    <citation type="submission" date="2018-08" db="EMBL/GenBank/DDBJ databases">
        <title>Draft genome sequence of Dialister pneumosintes KCOM 1685.</title>
        <authorList>
            <person name="Kook J.-K."/>
            <person name="Park S.-N."/>
            <person name="Lim Y.K."/>
        </authorList>
    </citation>
    <scope>NUCLEOTIDE SEQUENCE [LARGE SCALE GENOMIC DNA]</scope>
    <source>
        <strain evidence="6 8">KCOM 1685</strain>
    </source>
</reference>
<dbReference type="STRING" id="39950.BCB69_04265"/>
<reference evidence="7" key="1">
    <citation type="submission" date="2016-08" db="EMBL/GenBank/DDBJ databases">
        <authorList>
            <person name="Holder M.E."/>
            <person name="Ajami N.J."/>
            <person name="Petrosino J.F."/>
        </authorList>
    </citation>
    <scope>NUCLEOTIDE SEQUENCE [LARGE SCALE GENOMIC DNA]</scope>
    <source>
        <strain evidence="7">F0677</strain>
    </source>
</reference>
<dbReference type="EMBL" id="QWKU01000001">
    <property type="protein sequence ID" value="RID94865.1"/>
    <property type="molecule type" value="Genomic_DNA"/>
</dbReference>
<proteinExistence type="inferred from homology"/>
<evidence type="ECO:0000259" key="4">
    <source>
        <dbReference type="PROSITE" id="PS51186"/>
    </source>
</evidence>
<dbReference type="AlphaFoldDB" id="A0A1B3WE65"/>
<evidence type="ECO:0000313" key="6">
    <source>
        <dbReference type="EMBL" id="RID94865.1"/>
    </source>
</evidence>
<dbReference type="PROSITE" id="PS51186">
    <property type="entry name" value="GNAT"/>
    <property type="match status" value="1"/>
</dbReference>
<evidence type="ECO:0000313" key="7">
    <source>
        <dbReference type="Proteomes" id="UP000094757"/>
    </source>
</evidence>
<dbReference type="Pfam" id="PF00583">
    <property type="entry name" value="Acetyltransf_1"/>
    <property type="match status" value="1"/>
</dbReference>
<dbReference type="InterPro" id="IPR016181">
    <property type="entry name" value="Acyl_CoA_acyltransferase"/>
</dbReference>
<reference evidence="5" key="2">
    <citation type="submission" date="2016-08" db="EMBL/GenBank/DDBJ databases">
        <authorList>
            <person name="Seilhamer J.J."/>
        </authorList>
    </citation>
    <scope>NUCLEOTIDE SEQUENCE [LARGE SCALE GENOMIC DNA]</scope>
    <source>
        <strain evidence="5">F0677</strain>
    </source>
</reference>
<keyword evidence="8" id="KW-1185">Reference proteome</keyword>
<sequence length="152" mass="18072">MAVEVRLMRESDIDQTWPLMRDLAIFEDYIDSFAITPEIVRERGIKKDPPDFYCLVADVDGKIAGMLVYYFMKYTAQNKPSIFMKELYVEEEYRNQKIGEQLMKKLYSIAKENGCGLIKWTVADWNHDGQRFYKRLGAEEDRVWLNYSWSIK</sequence>
<dbReference type="PANTHER" id="PTHR10545:SF29">
    <property type="entry name" value="GH14572P-RELATED"/>
    <property type="match status" value="1"/>
</dbReference>
<dbReference type="Proteomes" id="UP000094757">
    <property type="component" value="Chromosome"/>
</dbReference>